<dbReference type="EMBL" id="CH991544">
    <property type="protein sequence ID" value="EDQ92135.1"/>
    <property type="molecule type" value="Genomic_DNA"/>
</dbReference>
<feature type="domain" description="Actin-fragmin kinase catalytic" evidence="1">
    <location>
        <begin position="198"/>
        <end position="264"/>
    </location>
</feature>
<protein>
    <recommendedName>
        <fullName evidence="1">Actin-fragmin kinase catalytic domain-containing protein</fullName>
    </recommendedName>
</protein>
<reference evidence="2 3" key="1">
    <citation type="journal article" date="2008" name="Nature">
        <title>The genome of the choanoflagellate Monosiga brevicollis and the origin of metazoans.</title>
        <authorList>
            <consortium name="JGI Sequencing"/>
            <person name="King N."/>
            <person name="Westbrook M.J."/>
            <person name="Young S.L."/>
            <person name="Kuo A."/>
            <person name="Abedin M."/>
            <person name="Chapman J."/>
            <person name="Fairclough S."/>
            <person name="Hellsten U."/>
            <person name="Isogai Y."/>
            <person name="Letunic I."/>
            <person name="Marr M."/>
            <person name="Pincus D."/>
            <person name="Putnam N."/>
            <person name="Rokas A."/>
            <person name="Wright K.J."/>
            <person name="Zuzow R."/>
            <person name="Dirks W."/>
            <person name="Good M."/>
            <person name="Goodstein D."/>
            <person name="Lemons D."/>
            <person name="Li W."/>
            <person name="Lyons J.B."/>
            <person name="Morris A."/>
            <person name="Nichols S."/>
            <person name="Richter D.J."/>
            <person name="Salamov A."/>
            <person name="Bork P."/>
            <person name="Lim W.A."/>
            <person name="Manning G."/>
            <person name="Miller W.T."/>
            <person name="McGinnis W."/>
            <person name="Shapiro H."/>
            <person name="Tjian R."/>
            <person name="Grigoriev I.V."/>
            <person name="Rokhsar D."/>
        </authorList>
    </citation>
    <scope>NUCLEOTIDE SEQUENCE [LARGE SCALE GENOMIC DNA]</scope>
    <source>
        <strain evidence="3">MX1 / ATCC 50154</strain>
    </source>
</reference>
<evidence type="ECO:0000313" key="3">
    <source>
        <dbReference type="Proteomes" id="UP000001357"/>
    </source>
</evidence>
<proteinExistence type="predicted"/>
<dbReference type="InParanoid" id="A9USP0"/>
<dbReference type="KEGG" id="mbr:MONBRDRAFT_22989"/>
<gene>
    <name evidence="2" type="ORF">MONBRDRAFT_22989</name>
</gene>
<dbReference type="PANTHER" id="PTHR38737:SF1">
    <property type="entry name" value="ACTIN-FRAGMIN KINASE DDB_G0279609-RELATED"/>
    <property type="match status" value="1"/>
</dbReference>
<dbReference type="InterPro" id="IPR011009">
    <property type="entry name" value="Kinase-like_dom_sf"/>
</dbReference>
<dbReference type="SUPFAM" id="SSF56112">
    <property type="entry name" value="Protein kinase-like (PK-like)"/>
    <property type="match status" value="1"/>
</dbReference>
<dbReference type="Gene3D" id="3.30.1010.10">
    <property type="entry name" value="Phosphatidylinositol 3-kinase Catalytic Subunit, Chain A, domain 4"/>
    <property type="match status" value="1"/>
</dbReference>
<organism evidence="2 3">
    <name type="scientific">Monosiga brevicollis</name>
    <name type="common">Choanoflagellate</name>
    <dbReference type="NCBI Taxonomy" id="81824"/>
    <lineage>
        <taxon>Eukaryota</taxon>
        <taxon>Choanoflagellata</taxon>
        <taxon>Craspedida</taxon>
        <taxon>Salpingoecidae</taxon>
        <taxon>Monosiga</taxon>
    </lineage>
</organism>
<dbReference type="RefSeq" id="XP_001743421.1">
    <property type="nucleotide sequence ID" value="XM_001743369.1"/>
</dbReference>
<dbReference type="PANTHER" id="PTHR38737">
    <property type="entry name" value="ACTIN-FRAGMIN KINASE DDB_G0279609-RELATED"/>
    <property type="match status" value="1"/>
</dbReference>
<dbReference type="STRING" id="81824.A9USP0"/>
<accession>A9USP0</accession>
<dbReference type="Pfam" id="PF09192">
    <property type="entry name" value="Act-Frag_cataly"/>
    <property type="match status" value="1"/>
</dbReference>
<dbReference type="AlphaFoldDB" id="A9USP0"/>
<dbReference type="Gene3D" id="1.10.1070.11">
    <property type="entry name" value="Phosphatidylinositol 3-/4-kinase, catalytic domain"/>
    <property type="match status" value="1"/>
</dbReference>
<dbReference type="OMA" id="NNIMFAR"/>
<sequence>FPCAECSLTFPNTVQLSRHMISGTCEGQLKAIAEAHAKQEQPLYEFDFFNDGRPRSSLDGSPWQSPGFEGGHHSAGGLGSLGVHFVRTKTDGDVLVLKQGDRSTATEYFCARVLEKLQVPCPKMRVLSRRAWAAAATAASQPFSPSPLHMIPYTVQGAGEVLAGARAQEAGGVMQSFAKGFTLKDPRVKDLLSHPSSAPSILRDLGAMAAADMLLNNFDRTPLIWDHEGNANNFMFVTDNHVAAIDNSTAGITNEDGIERYLGRVQAALQEALQHDAQGKHTAKVVHFIEKWTGLTLDADSIRAFHDGLVDTARRAAHDLDLTRCWEESFDAFSSADWGAFGVDLINVPFLTTVQQSFQAAV</sequence>
<keyword evidence="3" id="KW-1185">Reference proteome</keyword>
<dbReference type="InterPro" id="IPR036940">
    <property type="entry name" value="PI3/4_kinase_cat_sf"/>
</dbReference>
<dbReference type="InterPro" id="IPR015275">
    <property type="entry name" value="Actin-fragmin_kin_cat_dom"/>
</dbReference>
<dbReference type="Proteomes" id="UP000001357">
    <property type="component" value="Unassembled WGS sequence"/>
</dbReference>
<dbReference type="eggNOG" id="ENOG502SGQR">
    <property type="taxonomic scope" value="Eukaryota"/>
</dbReference>
<name>A9USP0_MONBE</name>
<evidence type="ECO:0000259" key="1">
    <source>
        <dbReference type="Pfam" id="PF09192"/>
    </source>
</evidence>
<dbReference type="InterPro" id="IPR037469">
    <property type="entry name" value="Put_AFK"/>
</dbReference>
<evidence type="ECO:0000313" key="2">
    <source>
        <dbReference type="EMBL" id="EDQ92135.1"/>
    </source>
</evidence>
<dbReference type="GeneID" id="5888597"/>
<feature type="non-terminal residue" evidence="2">
    <location>
        <position position="1"/>
    </location>
</feature>